<dbReference type="PANTHER" id="PTHR14209">
    <property type="entry name" value="ISOAMYL ACETATE-HYDROLYZING ESTERASE 1"/>
    <property type="match status" value="1"/>
</dbReference>
<sequence length="250" mass="28443">MTRPLLDFNKVIIFGDSITQFAYNSFPTFDTNDVHFAYGSGMTNAYTRKMDVVQRGYGGYNSEHARALIDHILPDAPESEYTRPVLITVFFGTNDAAVSGPQHVDIDRYLENMAYIVDRATSKGIKVVLIGPGWHNQDRWYAIRPDGKAEGIYRTTEVNKQYSEALGALAKEKNVGFADLWQEFDAYEKANGEGSFSDLLTDGIHFTGKGYLLMFDEVMKVIRETYPELYPDNIPLRLPDWKDVCMEDFK</sequence>
<name>A0A1E3QWR5_9ASCO</name>
<keyword evidence="3" id="KW-1185">Reference proteome</keyword>
<evidence type="ECO:0000259" key="1">
    <source>
        <dbReference type="Pfam" id="PF13472"/>
    </source>
</evidence>
<dbReference type="GeneID" id="30149488"/>
<evidence type="ECO:0000313" key="3">
    <source>
        <dbReference type="Proteomes" id="UP000094336"/>
    </source>
</evidence>
<dbReference type="InterPro" id="IPR045136">
    <property type="entry name" value="Iah1-like"/>
</dbReference>
<dbReference type="OrthoDB" id="671439at2759"/>
<dbReference type="EMBL" id="KV454427">
    <property type="protein sequence ID" value="ODQ81944.1"/>
    <property type="molecule type" value="Genomic_DNA"/>
</dbReference>
<reference evidence="3" key="1">
    <citation type="submission" date="2016-05" db="EMBL/GenBank/DDBJ databases">
        <title>Comparative genomics of biotechnologically important yeasts.</title>
        <authorList>
            <consortium name="DOE Joint Genome Institute"/>
            <person name="Riley R."/>
            <person name="Haridas S."/>
            <person name="Wolfe K.H."/>
            <person name="Lopes M.R."/>
            <person name="Hittinger C.T."/>
            <person name="Goker M."/>
            <person name="Salamov A."/>
            <person name="Wisecaver J."/>
            <person name="Long T.M."/>
            <person name="Aerts A.L."/>
            <person name="Barry K."/>
            <person name="Choi C."/>
            <person name="Clum A."/>
            <person name="Coughlan A.Y."/>
            <person name="Deshpande S."/>
            <person name="Douglass A.P."/>
            <person name="Hanson S.J."/>
            <person name="Klenk H.-P."/>
            <person name="Labutti K."/>
            <person name="Lapidus A."/>
            <person name="Lindquist E."/>
            <person name="Lipzen A."/>
            <person name="Meier-Kolthoff J.P."/>
            <person name="Ohm R.A."/>
            <person name="Otillar R.P."/>
            <person name="Pangilinan J."/>
            <person name="Peng Y."/>
            <person name="Rokas A."/>
            <person name="Rosa C.A."/>
            <person name="Scheuner C."/>
            <person name="Sibirny A.A."/>
            <person name="Slot J.C."/>
            <person name="Stielow J.B."/>
            <person name="Sun H."/>
            <person name="Kurtzman C.P."/>
            <person name="Blackwell M."/>
            <person name="Grigoriev I.V."/>
            <person name="Jeffries T.W."/>
        </authorList>
    </citation>
    <scope>NUCLEOTIDE SEQUENCE [LARGE SCALE GENOMIC DNA]</scope>
    <source>
        <strain evidence="3">NRRL Y-12698</strain>
    </source>
</reference>
<dbReference type="RefSeq" id="XP_018987272.1">
    <property type="nucleotide sequence ID" value="XM_019131635.1"/>
</dbReference>
<dbReference type="Gene3D" id="3.40.50.1110">
    <property type="entry name" value="SGNH hydrolase"/>
    <property type="match status" value="1"/>
</dbReference>
<dbReference type="Proteomes" id="UP000094336">
    <property type="component" value="Unassembled WGS sequence"/>
</dbReference>
<dbReference type="AlphaFoldDB" id="A0A1E3QWR5"/>
<dbReference type="SUPFAM" id="SSF52266">
    <property type="entry name" value="SGNH hydrolase"/>
    <property type="match status" value="1"/>
</dbReference>
<dbReference type="InterPro" id="IPR036514">
    <property type="entry name" value="SGNH_hydro_sf"/>
</dbReference>
<protein>
    <recommendedName>
        <fullName evidence="1">SGNH hydrolase-type esterase domain-containing protein</fullName>
    </recommendedName>
</protein>
<accession>A0A1E3QWR5</accession>
<dbReference type="STRING" id="984486.A0A1E3QWR5"/>
<organism evidence="2 3">
    <name type="scientific">Babjeviella inositovora NRRL Y-12698</name>
    <dbReference type="NCBI Taxonomy" id="984486"/>
    <lineage>
        <taxon>Eukaryota</taxon>
        <taxon>Fungi</taxon>
        <taxon>Dikarya</taxon>
        <taxon>Ascomycota</taxon>
        <taxon>Saccharomycotina</taxon>
        <taxon>Pichiomycetes</taxon>
        <taxon>Serinales incertae sedis</taxon>
        <taxon>Babjeviella</taxon>
    </lineage>
</organism>
<dbReference type="InterPro" id="IPR013830">
    <property type="entry name" value="SGNH_hydro"/>
</dbReference>
<dbReference type="PANTHER" id="PTHR14209:SF19">
    <property type="entry name" value="ISOAMYL ACETATE-HYDROLYZING ESTERASE 1 HOMOLOG"/>
    <property type="match status" value="1"/>
</dbReference>
<feature type="domain" description="SGNH hydrolase-type esterase" evidence="1">
    <location>
        <begin position="13"/>
        <end position="211"/>
    </location>
</feature>
<gene>
    <name evidence="2" type="ORF">BABINDRAFT_33431</name>
</gene>
<proteinExistence type="predicted"/>
<dbReference type="Pfam" id="PF13472">
    <property type="entry name" value="Lipase_GDSL_2"/>
    <property type="match status" value="1"/>
</dbReference>
<dbReference type="CDD" id="cd01838">
    <property type="entry name" value="Isoamyl_acetate_hydrolase_like"/>
    <property type="match status" value="1"/>
</dbReference>
<evidence type="ECO:0000313" key="2">
    <source>
        <dbReference type="EMBL" id="ODQ81944.1"/>
    </source>
</evidence>